<dbReference type="RefSeq" id="WP_118144854.1">
    <property type="nucleotide sequence ID" value="NZ_QRWH01000007.1"/>
</dbReference>
<name>A0A412MDV1_9FIRM</name>
<proteinExistence type="predicted"/>
<accession>A0A412MDV1</accession>
<gene>
    <name evidence="1" type="ORF">DWX53_09240</name>
</gene>
<comment type="caution">
    <text evidence="1">The sequence shown here is derived from an EMBL/GenBank/DDBJ whole genome shotgun (WGS) entry which is preliminary data.</text>
</comment>
<dbReference type="AlphaFoldDB" id="A0A412MDV1"/>
<organism evidence="1 2">
    <name type="scientific">Dorea formicigenerans</name>
    <dbReference type="NCBI Taxonomy" id="39486"/>
    <lineage>
        <taxon>Bacteria</taxon>
        <taxon>Bacillati</taxon>
        <taxon>Bacillota</taxon>
        <taxon>Clostridia</taxon>
        <taxon>Lachnospirales</taxon>
        <taxon>Lachnospiraceae</taxon>
        <taxon>Dorea</taxon>
    </lineage>
</organism>
<evidence type="ECO:0000313" key="2">
    <source>
        <dbReference type="Proteomes" id="UP000283630"/>
    </source>
</evidence>
<protein>
    <submittedName>
        <fullName evidence="1">Uncharacterized protein</fullName>
    </submittedName>
</protein>
<evidence type="ECO:0000313" key="1">
    <source>
        <dbReference type="EMBL" id="RGT08750.1"/>
    </source>
</evidence>
<dbReference type="EMBL" id="QRWH01000007">
    <property type="protein sequence ID" value="RGT08750.1"/>
    <property type="molecule type" value="Genomic_DNA"/>
</dbReference>
<dbReference type="Proteomes" id="UP000283630">
    <property type="component" value="Unassembled WGS sequence"/>
</dbReference>
<reference evidence="1 2" key="1">
    <citation type="submission" date="2018-08" db="EMBL/GenBank/DDBJ databases">
        <title>A genome reference for cultivated species of the human gut microbiota.</title>
        <authorList>
            <person name="Zou Y."/>
            <person name="Xue W."/>
            <person name="Luo G."/>
        </authorList>
    </citation>
    <scope>NUCLEOTIDE SEQUENCE [LARGE SCALE GENOMIC DNA]</scope>
    <source>
        <strain evidence="1 2">AF19-4AC</strain>
    </source>
</reference>
<sequence>MEKELKLLKDICIEFPPDVKKISLFIRENMDVELMNWKKKEEIVSEIIQHEVLKSAIEATCKRRNSEAM</sequence>